<organism evidence="14 15">
    <name type="scientific">Hanseniaspora valbyensis NRRL Y-1626</name>
    <dbReference type="NCBI Taxonomy" id="766949"/>
    <lineage>
        <taxon>Eukaryota</taxon>
        <taxon>Fungi</taxon>
        <taxon>Dikarya</taxon>
        <taxon>Ascomycota</taxon>
        <taxon>Saccharomycotina</taxon>
        <taxon>Saccharomycetes</taxon>
        <taxon>Saccharomycodales</taxon>
        <taxon>Saccharomycodaceae</taxon>
        <taxon>Hanseniaspora</taxon>
    </lineage>
</organism>
<feature type="site" description="Histone H3K4me3 binding" evidence="8">
    <location>
        <position position="261"/>
    </location>
</feature>
<name>A0A1B7TDY3_9ASCO</name>
<dbReference type="PROSITE" id="PS01359">
    <property type="entry name" value="ZF_PHD_1"/>
    <property type="match status" value="1"/>
</dbReference>
<dbReference type="PANTHER" id="PTHR10333:SF42">
    <property type="entry name" value="INHIBITOR OF GROWTH PROTEIN 5"/>
    <property type="match status" value="1"/>
</dbReference>
<feature type="binding site" evidence="9">
    <location>
        <position position="292"/>
    </location>
    <ligand>
        <name>Zn(2+)</name>
        <dbReference type="ChEBI" id="CHEBI:29105"/>
        <label>2</label>
    </ligand>
</feature>
<dbReference type="AlphaFoldDB" id="A0A1B7TDY3"/>
<dbReference type="InterPro" id="IPR011011">
    <property type="entry name" value="Znf_FYVE_PHD"/>
</dbReference>
<proteinExistence type="inferred from homology"/>
<evidence type="ECO:0000313" key="14">
    <source>
        <dbReference type="EMBL" id="OBA26933.1"/>
    </source>
</evidence>
<feature type="compositionally biased region" description="Low complexity" evidence="12">
    <location>
        <begin position="225"/>
        <end position="244"/>
    </location>
</feature>
<evidence type="ECO:0000256" key="7">
    <source>
        <dbReference type="ARBA" id="ARBA00023242"/>
    </source>
</evidence>
<feature type="site" description="Histone H3K4me3 binding" evidence="8">
    <location>
        <position position="265"/>
    </location>
</feature>
<comment type="caution">
    <text evidence="14">The sequence shown here is derived from an EMBL/GenBank/DDBJ whole genome shotgun (WGS) entry which is preliminary data.</text>
</comment>
<feature type="binding site" evidence="9">
    <location>
        <position position="275"/>
    </location>
    <ligand>
        <name>Zn(2+)</name>
        <dbReference type="ChEBI" id="CHEBI:29105"/>
        <label>1</label>
    </ligand>
</feature>
<dbReference type="OrthoDB" id="5411773at2759"/>
<keyword evidence="4 10" id="KW-0863">Zinc-finger</keyword>
<comment type="function">
    <text evidence="11">Component of an histone acetyltransferase complex.</text>
</comment>
<feature type="domain" description="PHD-type" evidence="13">
    <location>
        <begin position="248"/>
        <end position="298"/>
    </location>
</feature>
<evidence type="ECO:0000256" key="11">
    <source>
        <dbReference type="RuleBase" id="RU361213"/>
    </source>
</evidence>
<feature type="binding site" evidence="9">
    <location>
        <position position="253"/>
    </location>
    <ligand>
        <name>Zn(2+)</name>
        <dbReference type="ChEBI" id="CHEBI:29105"/>
        <label>1</label>
    </ligand>
</feature>
<feature type="region of interest" description="Disordered" evidence="12">
    <location>
        <begin position="176"/>
        <end position="244"/>
    </location>
</feature>
<comment type="domain">
    <text evidence="11">The PHD-type zinc finger mediates the binding to H3K4me3.</text>
</comment>
<keyword evidence="3 9" id="KW-0479">Metal-binding</keyword>
<dbReference type="InterPro" id="IPR019786">
    <property type="entry name" value="Zinc_finger_PHD-type_CS"/>
</dbReference>
<dbReference type="InterPro" id="IPR024610">
    <property type="entry name" value="ING_N_histone-binding"/>
</dbReference>
<keyword evidence="15" id="KW-1185">Reference proteome</keyword>
<dbReference type="InterPro" id="IPR013083">
    <property type="entry name" value="Znf_RING/FYVE/PHD"/>
</dbReference>
<dbReference type="GO" id="GO:0070210">
    <property type="term" value="C:Rpd3L-Expanded complex"/>
    <property type="evidence" value="ECO:0007669"/>
    <property type="project" value="TreeGrafter"/>
</dbReference>
<gene>
    <name evidence="14" type="ORF">HANVADRAFT_13544</name>
</gene>
<dbReference type="PROSITE" id="PS50016">
    <property type="entry name" value="ZF_PHD_2"/>
    <property type="match status" value="1"/>
</dbReference>
<feature type="site" description="Histone H3K4me3 binding" evidence="8">
    <location>
        <position position="273"/>
    </location>
</feature>
<evidence type="ECO:0000256" key="2">
    <source>
        <dbReference type="ARBA" id="ARBA00010210"/>
    </source>
</evidence>
<sequence length="298" mass="33543">PANLHPGLNDIMDVFEEIPLTNAKYLTLWKEIDCKCNQSSPKLKQYVENLLNNLDIVECNNDLNNINFVLEELMPSIEENLHVSTIALDQLSQSVQRLELAYETCLKNGEIPKALRLGKNNHPAMHLHYELMEKASKDTMNIGGSGLNNTRAAAQREQQVRMAAMQKQLEAMGHVGALDKKQKKSNTSTPPSVTGKKRARNVSENASDIGDTTKAKKSKKRVALTTTTNNTNITSNNSKNKNSNPNEETYCFCEQIAYGEMIACDNKNCPYEWFHLQCVGLTKLPSNNKWYCPHCKKK</sequence>
<feature type="binding site" evidence="9">
    <location>
        <position position="269"/>
    </location>
    <ligand>
        <name>Zn(2+)</name>
        <dbReference type="ChEBI" id="CHEBI:29105"/>
        <label>2</label>
    </ligand>
</feature>
<evidence type="ECO:0000256" key="8">
    <source>
        <dbReference type="PIRSR" id="PIRSR628651-50"/>
    </source>
</evidence>
<comment type="subunit">
    <text evidence="11">Component of an histone acetyltransferase complex. Interacts with H3K4me3 and to a lesser extent with H3K4me2.</text>
</comment>
<dbReference type="GO" id="GO:0006325">
    <property type="term" value="P:chromatin organization"/>
    <property type="evidence" value="ECO:0007669"/>
    <property type="project" value="UniProtKB-KW"/>
</dbReference>
<protein>
    <recommendedName>
        <fullName evidence="11">Chromatin modification-related protein</fullName>
    </recommendedName>
</protein>
<dbReference type="Gene3D" id="3.30.40.10">
    <property type="entry name" value="Zinc/RING finger domain, C3HC4 (zinc finger)"/>
    <property type="match status" value="1"/>
</dbReference>
<dbReference type="GO" id="GO:0008270">
    <property type="term" value="F:zinc ion binding"/>
    <property type="evidence" value="ECO:0007669"/>
    <property type="project" value="UniProtKB-KW"/>
</dbReference>
<dbReference type="InterPro" id="IPR001965">
    <property type="entry name" value="Znf_PHD"/>
</dbReference>
<comment type="similarity">
    <text evidence="2 11">Belongs to the ING family.</text>
</comment>
<feature type="non-terminal residue" evidence="14">
    <location>
        <position position="1"/>
    </location>
</feature>
<evidence type="ECO:0000256" key="5">
    <source>
        <dbReference type="ARBA" id="ARBA00022833"/>
    </source>
</evidence>
<keyword evidence="6 11" id="KW-0156">Chromatin regulator</keyword>
<dbReference type="SUPFAM" id="SSF57903">
    <property type="entry name" value="FYVE/PHD zinc finger"/>
    <property type="match status" value="1"/>
</dbReference>
<reference evidence="15" key="1">
    <citation type="journal article" date="2016" name="Proc. Natl. Acad. Sci. U.S.A.">
        <title>Comparative genomics of biotechnologically important yeasts.</title>
        <authorList>
            <person name="Riley R."/>
            <person name="Haridas S."/>
            <person name="Wolfe K.H."/>
            <person name="Lopes M.R."/>
            <person name="Hittinger C.T."/>
            <person name="Goeker M."/>
            <person name="Salamov A.A."/>
            <person name="Wisecaver J.H."/>
            <person name="Long T.M."/>
            <person name="Calvey C.H."/>
            <person name="Aerts A.L."/>
            <person name="Barry K.W."/>
            <person name="Choi C."/>
            <person name="Clum A."/>
            <person name="Coughlan A.Y."/>
            <person name="Deshpande S."/>
            <person name="Douglass A.P."/>
            <person name="Hanson S.J."/>
            <person name="Klenk H.-P."/>
            <person name="LaButti K.M."/>
            <person name="Lapidus A."/>
            <person name="Lindquist E.A."/>
            <person name="Lipzen A.M."/>
            <person name="Meier-Kolthoff J.P."/>
            <person name="Ohm R.A."/>
            <person name="Otillar R.P."/>
            <person name="Pangilinan J.L."/>
            <person name="Peng Y."/>
            <person name="Rokas A."/>
            <person name="Rosa C.A."/>
            <person name="Scheuner C."/>
            <person name="Sibirny A.A."/>
            <person name="Slot J.C."/>
            <person name="Stielow J.B."/>
            <person name="Sun H."/>
            <person name="Kurtzman C.P."/>
            <person name="Blackwell M."/>
            <person name="Grigoriev I.V."/>
            <person name="Jeffries T.W."/>
        </authorList>
    </citation>
    <scope>NUCLEOTIDE SEQUENCE [LARGE SCALE GENOMIC DNA]</scope>
    <source>
        <strain evidence="15">NRRL Y-1626</strain>
    </source>
</reference>
<evidence type="ECO:0000313" key="15">
    <source>
        <dbReference type="Proteomes" id="UP000092321"/>
    </source>
</evidence>
<dbReference type="InterPro" id="IPR028651">
    <property type="entry name" value="ING_fam"/>
</dbReference>
<dbReference type="CDD" id="cd15505">
    <property type="entry name" value="PHD_ING"/>
    <property type="match status" value="1"/>
</dbReference>
<dbReference type="Proteomes" id="UP000092321">
    <property type="component" value="Unassembled WGS sequence"/>
</dbReference>
<evidence type="ECO:0000256" key="10">
    <source>
        <dbReference type="PROSITE-ProRule" id="PRU00146"/>
    </source>
</evidence>
<evidence type="ECO:0000259" key="13">
    <source>
        <dbReference type="PROSITE" id="PS50016"/>
    </source>
</evidence>
<feature type="non-terminal residue" evidence="14">
    <location>
        <position position="298"/>
    </location>
</feature>
<dbReference type="Pfam" id="PF12998">
    <property type="entry name" value="ING"/>
    <property type="match status" value="1"/>
</dbReference>
<feature type="site" description="Histone H3K4me3 binding" evidence="8">
    <location>
        <position position="250"/>
    </location>
</feature>
<feature type="binding site" evidence="9">
    <location>
        <position position="264"/>
    </location>
    <ligand>
        <name>Zn(2+)</name>
        <dbReference type="ChEBI" id="CHEBI:29105"/>
        <label>2</label>
    </ligand>
</feature>
<dbReference type="GO" id="GO:0033698">
    <property type="term" value="C:Rpd3L complex"/>
    <property type="evidence" value="ECO:0007669"/>
    <property type="project" value="TreeGrafter"/>
</dbReference>
<dbReference type="InterPro" id="IPR019787">
    <property type="entry name" value="Znf_PHD-finger"/>
</dbReference>
<dbReference type="EMBL" id="LXPE01000012">
    <property type="protein sequence ID" value="OBA26933.1"/>
    <property type="molecule type" value="Genomic_DNA"/>
</dbReference>
<accession>A0A1B7TDY3</accession>
<feature type="binding site" evidence="9">
    <location>
        <position position="295"/>
    </location>
    <ligand>
        <name>Zn(2+)</name>
        <dbReference type="ChEBI" id="CHEBI:29105"/>
        <label>2</label>
    </ligand>
</feature>
<evidence type="ECO:0000256" key="3">
    <source>
        <dbReference type="ARBA" id="ARBA00022723"/>
    </source>
</evidence>
<evidence type="ECO:0000256" key="6">
    <source>
        <dbReference type="ARBA" id="ARBA00022853"/>
    </source>
</evidence>
<comment type="subcellular location">
    <subcellularLocation>
        <location evidence="1 11">Nucleus</location>
    </subcellularLocation>
</comment>
<evidence type="ECO:0000256" key="12">
    <source>
        <dbReference type="SAM" id="MobiDB-lite"/>
    </source>
</evidence>
<feature type="binding site" evidence="9">
    <location>
        <position position="251"/>
    </location>
    <ligand>
        <name>Zn(2+)</name>
        <dbReference type="ChEBI" id="CHEBI:29105"/>
        <label>1</label>
    </ligand>
</feature>
<keyword evidence="5 9" id="KW-0862">Zinc</keyword>
<evidence type="ECO:0000256" key="9">
    <source>
        <dbReference type="PIRSR" id="PIRSR628651-51"/>
    </source>
</evidence>
<dbReference type="GO" id="GO:0006355">
    <property type="term" value="P:regulation of DNA-templated transcription"/>
    <property type="evidence" value="ECO:0007669"/>
    <property type="project" value="TreeGrafter"/>
</dbReference>
<feature type="binding site" evidence="9">
    <location>
        <position position="278"/>
    </location>
    <ligand>
        <name>Zn(2+)</name>
        <dbReference type="ChEBI" id="CHEBI:29105"/>
        <label>1</label>
    </ligand>
</feature>
<dbReference type="SMART" id="SM01408">
    <property type="entry name" value="ING"/>
    <property type="match status" value="1"/>
</dbReference>
<evidence type="ECO:0000256" key="1">
    <source>
        <dbReference type="ARBA" id="ARBA00004123"/>
    </source>
</evidence>
<keyword evidence="7 11" id="KW-0539">Nucleus</keyword>
<dbReference type="PANTHER" id="PTHR10333">
    <property type="entry name" value="INHIBITOR OF GROWTH PROTEIN"/>
    <property type="match status" value="1"/>
</dbReference>
<dbReference type="SMART" id="SM00249">
    <property type="entry name" value="PHD"/>
    <property type="match status" value="1"/>
</dbReference>
<evidence type="ECO:0000256" key="4">
    <source>
        <dbReference type="ARBA" id="ARBA00022771"/>
    </source>
</evidence>